<feature type="region of interest" description="Disordered" evidence="1">
    <location>
        <begin position="120"/>
        <end position="143"/>
    </location>
</feature>
<feature type="compositionally biased region" description="Basic and acidic residues" evidence="1">
    <location>
        <begin position="19"/>
        <end position="44"/>
    </location>
</feature>
<keyword evidence="3" id="KW-1185">Reference proteome</keyword>
<sequence>MARLADKDEEVLVFWRGGRRAEEGKEEGKEEGRRDGEEKGEKRTEKGRRRRDGGEETEEKRREETEGGARWWKEGGGGRKEGREEKKQAEAPINLHDDVIQTQPTLSSPSHPILIPSLTSPSHQFHHTHTRPSPPTPGGTSQLSSTHLYYYNKRYTRGYTTILLFSSDKNYILLLNSDKRETKRNETSEWSIITV</sequence>
<dbReference type="AlphaFoldDB" id="A0A8H6M0L4"/>
<reference evidence="2 3" key="1">
    <citation type="submission" date="2020-07" db="EMBL/GenBank/DDBJ databases">
        <title>Comparative genomics of pyrophilous fungi reveals a link between fire events and developmental genes.</title>
        <authorList>
            <consortium name="DOE Joint Genome Institute"/>
            <person name="Steindorff A.S."/>
            <person name="Carver A."/>
            <person name="Calhoun S."/>
            <person name="Stillman K."/>
            <person name="Liu H."/>
            <person name="Lipzen A."/>
            <person name="Pangilinan J."/>
            <person name="Labutti K."/>
            <person name="Bruns T.D."/>
            <person name="Grigoriev I.V."/>
        </authorList>
    </citation>
    <scope>NUCLEOTIDE SEQUENCE [LARGE SCALE GENOMIC DNA]</scope>
    <source>
        <strain evidence="2 3">CBS 144469</strain>
    </source>
</reference>
<dbReference type="Proteomes" id="UP000521943">
    <property type="component" value="Unassembled WGS sequence"/>
</dbReference>
<evidence type="ECO:0000313" key="3">
    <source>
        <dbReference type="Proteomes" id="UP000521943"/>
    </source>
</evidence>
<proteinExistence type="predicted"/>
<organism evidence="2 3">
    <name type="scientific">Ephemerocybe angulata</name>
    <dbReference type="NCBI Taxonomy" id="980116"/>
    <lineage>
        <taxon>Eukaryota</taxon>
        <taxon>Fungi</taxon>
        <taxon>Dikarya</taxon>
        <taxon>Basidiomycota</taxon>
        <taxon>Agaricomycotina</taxon>
        <taxon>Agaricomycetes</taxon>
        <taxon>Agaricomycetidae</taxon>
        <taxon>Agaricales</taxon>
        <taxon>Agaricineae</taxon>
        <taxon>Psathyrellaceae</taxon>
        <taxon>Ephemerocybe</taxon>
    </lineage>
</organism>
<comment type="caution">
    <text evidence="2">The sequence shown here is derived from an EMBL/GenBank/DDBJ whole genome shotgun (WGS) entry which is preliminary data.</text>
</comment>
<gene>
    <name evidence="2" type="ORF">DFP72DRAFT_1138563</name>
</gene>
<evidence type="ECO:0000256" key="1">
    <source>
        <dbReference type="SAM" id="MobiDB-lite"/>
    </source>
</evidence>
<evidence type="ECO:0000313" key="2">
    <source>
        <dbReference type="EMBL" id="KAF6751023.1"/>
    </source>
</evidence>
<feature type="compositionally biased region" description="Basic and acidic residues" evidence="1">
    <location>
        <begin position="52"/>
        <end position="96"/>
    </location>
</feature>
<dbReference type="EMBL" id="JACGCI010000053">
    <property type="protein sequence ID" value="KAF6751023.1"/>
    <property type="molecule type" value="Genomic_DNA"/>
</dbReference>
<accession>A0A8H6M0L4</accession>
<feature type="region of interest" description="Disordered" evidence="1">
    <location>
        <begin position="1"/>
        <end position="96"/>
    </location>
</feature>
<protein>
    <submittedName>
        <fullName evidence="2">Uncharacterized protein</fullName>
    </submittedName>
</protein>
<name>A0A8H6M0L4_9AGAR</name>